<accession>A0ABU0ALH7</accession>
<comment type="caution">
    <text evidence="1">The sequence shown here is derived from an EMBL/GenBank/DDBJ whole genome shotgun (WGS) entry which is preliminary data.</text>
</comment>
<dbReference type="Proteomes" id="UP001238088">
    <property type="component" value="Unassembled WGS sequence"/>
</dbReference>
<evidence type="ECO:0000313" key="1">
    <source>
        <dbReference type="EMBL" id="MDQ0271248.1"/>
    </source>
</evidence>
<protein>
    <submittedName>
        <fullName evidence="1">Uncharacterized protein</fullName>
    </submittedName>
</protein>
<dbReference type="EMBL" id="JAUSUB010000013">
    <property type="protein sequence ID" value="MDQ0271248.1"/>
    <property type="molecule type" value="Genomic_DNA"/>
</dbReference>
<organism evidence="1 2">
    <name type="scientific">Cytobacillus purgationiresistens</name>
    <dbReference type="NCBI Taxonomy" id="863449"/>
    <lineage>
        <taxon>Bacteria</taxon>
        <taxon>Bacillati</taxon>
        <taxon>Bacillota</taxon>
        <taxon>Bacilli</taxon>
        <taxon>Bacillales</taxon>
        <taxon>Bacillaceae</taxon>
        <taxon>Cytobacillus</taxon>
    </lineage>
</organism>
<proteinExistence type="predicted"/>
<name>A0ABU0ALH7_9BACI</name>
<reference evidence="1 2" key="1">
    <citation type="submission" date="2023-07" db="EMBL/GenBank/DDBJ databases">
        <title>Genomic Encyclopedia of Type Strains, Phase IV (KMG-IV): sequencing the most valuable type-strain genomes for metagenomic binning, comparative biology and taxonomic classification.</title>
        <authorList>
            <person name="Goeker M."/>
        </authorList>
    </citation>
    <scope>NUCLEOTIDE SEQUENCE [LARGE SCALE GENOMIC DNA]</scope>
    <source>
        <strain evidence="1 2">DSM 23494</strain>
    </source>
</reference>
<evidence type="ECO:0000313" key="2">
    <source>
        <dbReference type="Proteomes" id="UP001238088"/>
    </source>
</evidence>
<gene>
    <name evidence="1" type="ORF">J2S17_003136</name>
</gene>
<keyword evidence="2" id="KW-1185">Reference proteome</keyword>
<dbReference type="RefSeq" id="WP_307476275.1">
    <property type="nucleotide sequence ID" value="NZ_JAUSUB010000013.1"/>
</dbReference>
<sequence length="278" mass="31935">MHSALLPNGKLVTANDYAYDIYGTRIFCMDQSCSVPVIFIPPSKEKSGYFKTSGKGLSVHNPDCGFFQTLSFQNTVAKVQEYQKAIQSSSSPNEITVRMNLNSLDPDYSPRVLEKEEKEHKKEETIKIKKDNNTPQSISSLKSIKKLFTSTEPDILASILVSIKGLKIPISELIRPCLDAHNALWSDSLNQSIPYFVHGKVEKVIRREKVWYINLSTEEDVYFSLVIFEPYFKYFDLKDSELLNKEILAYGLLKKNNYTKDRQSTEMIIKTQKYIEFL</sequence>